<keyword evidence="2" id="KW-0547">Nucleotide-binding</keyword>
<dbReference type="Gene3D" id="3.40.50.10190">
    <property type="entry name" value="BRCT domain"/>
    <property type="match status" value="1"/>
</dbReference>
<accession>A0AAP0BTB6</accession>
<keyword evidence="4" id="KW-0067">ATP-binding</keyword>
<proteinExistence type="predicted"/>
<evidence type="ECO:0000256" key="4">
    <source>
        <dbReference type="ARBA" id="ARBA00022840"/>
    </source>
</evidence>
<evidence type="ECO:0000256" key="2">
    <source>
        <dbReference type="ARBA" id="ARBA00022741"/>
    </source>
</evidence>
<keyword evidence="6" id="KW-1185">Reference proteome</keyword>
<dbReference type="EMBL" id="JBBWWQ010000004">
    <property type="protein sequence ID" value="KAK8948357.1"/>
    <property type="molecule type" value="Genomic_DNA"/>
</dbReference>
<dbReference type="PANTHER" id="PTHR34273">
    <property type="entry name" value="METHYLTHIORIBOSE KINASE"/>
    <property type="match status" value="1"/>
</dbReference>
<keyword evidence="3 5" id="KW-0418">Kinase</keyword>
<dbReference type="GO" id="GO:0005524">
    <property type="term" value="F:ATP binding"/>
    <property type="evidence" value="ECO:0007669"/>
    <property type="project" value="UniProtKB-KW"/>
</dbReference>
<evidence type="ECO:0000313" key="5">
    <source>
        <dbReference type="EMBL" id="KAK8948357.1"/>
    </source>
</evidence>
<evidence type="ECO:0000256" key="3">
    <source>
        <dbReference type="ARBA" id="ARBA00022777"/>
    </source>
</evidence>
<keyword evidence="1" id="KW-0808">Transferase</keyword>
<comment type="caution">
    <text evidence="5">The sequence shown here is derived from an EMBL/GenBank/DDBJ whole genome shotgun (WGS) entry which is preliminary data.</text>
</comment>
<protein>
    <submittedName>
        <fullName evidence="5">Methylthioribose kinase</fullName>
    </submittedName>
</protein>
<sequence length="322" mass="37038">MFTNRSPRGDPETRRKLAGIRIDGNSNARSRIASSNCYIGCDKDSSSRAYNGFSKIHHDWDRDRGKYLEIHRDVALSSEKGFCDYPDLIIPSKSKKDTSRRSQSFLSGKQSYSSLKKAGYDPRNEVICDLWSMVELAKTIFIACEEDMEEALLAEKMGGRTFTNHWLMNYVMTQELDLDAHQFAEHRAERRKGKLQRWRISKADLKHISCRKLDIDTSFANYCGNVELCRLTEQVVFSDPYKVSQYNRWNSPYHDYDAEIVREDDILKLEVAGLKSINELAMNLCFLTALAKCEGVINEDSATRGSFPSPEFRLLNFCKNDD</sequence>
<dbReference type="GO" id="GO:0016301">
    <property type="term" value="F:kinase activity"/>
    <property type="evidence" value="ECO:0007669"/>
    <property type="project" value="UniProtKB-KW"/>
</dbReference>
<evidence type="ECO:0000256" key="1">
    <source>
        <dbReference type="ARBA" id="ARBA00022679"/>
    </source>
</evidence>
<dbReference type="PANTHER" id="PTHR34273:SF2">
    <property type="entry name" value="METHYLTHIORIBOSE KINASE"/>
    <property type="match status" value="1"/>
</dbReference>
<dbReference type="InterPro" id="IPR036420">
    <property type="entry name" value="BRCT_dom_sf"/>
</dbReference>
<dbReference type="Proteomes" id="UP001418222">
    <property type="component" value="Unassembled WGS sequence"/>
</dbReference>
<reference evidence="5 6" key="1">
    <citation type="journal article" date="2022" name="Nat. Plants">
        <title>Genomes of leafy and leafless Platanthera orchids illuminate the evolution of mycoheterotrophy.</title>
        <authorList>
            <person name="Li M.H."/>
            <person name="Liu K.W."/>
            <person name="Li Z."/>
            <person name="Lu H.C."/>
            <person name="Ye Q.L."/>
            <person name="Zhang D."/>
            <person name="Wang J.Y."/>
            <person name="Li Y.F."/>
            <person name="Zhong Z.M."/>
            <person name="Liu X."/>
            <person name="Yu X."/>
            <person name="Liu D.K."/>
            <person name="Tu X.D."/>
            <person name="Liu B."/>
            <person name="Hao Y."/>
            <person name="Liao X.Y."/>
            <person name="Jiang Y.T."/>
            <person name="Sun W.H."/>
            <person name="Chen J."/>
            <person name="Chen Y.Q."/>
            <person name="Ai Y."/>
            <person name="Zhai J.W."/>
            <person name="Wu S.S."/>
            <person name="Zhou Z."/>
            <person name="Hsiao Y.Y."/>
            <person name="Wu W.L."/>
            <person name="Chen Y.Y."/>
            <person name="Lin Y.F."/>
            <person name="Hsu J.L."/>
            <person name="Li C.Y."/>
            <person name="Wang Z.W."/>
            <person name="Zhao X."/>
            <person name="Zhong W.Y."/>
            <person name="Ma X.K."/>
            <person name="Ma L."/>
            <person name="Huang J."/>
            <person name="Chen G.Z."/>
            <person name="Huang M.Z."/>
            <person name="Huang L."/>
            <person name="Peng D.H."/>
            <person name="Luo Y.B."/>
            <person name="Zou S.Q."/>
            <person name="Chen S.P."/>
            <person name="Lan S."/>
            <person name="Tsai W.C."/>
            <person name="Van de Peer Y."/>
            <person name="Liu Z.J."/>
        </authorList>
    </citation>
    <scope>NUCLEOTIDE SEQUENCE [LARGE SCALE GENOMIC DNA]</scope>
    <source>
        <strain evidence="5">Lor287</strain>
    </source>
</reference>
<gene>
    <name evidence="5" type="primary">MTK</name>
    <name evidence="5" type="ORF">KSP39_PZI005986</name>
</gene>
<name>A0AAP0BTB6_9ASPA</name>
<evidence type="ECO:0000313" key="6">
    <source>
        <dbReference type="Proteomes" id="UP001418222"/>
    </source>
</evidence>
<organism evidence="5 6">
    <name type="scientific">Platanthera zijinensis</name>
    <dbReference type="NCBI Taxonomy" id="2320716"/>
    <lineage>
        <taxon>Eukaryota</taxon>
        <taxon>Viridiplantae</taxon>
        <taxon>Streptophyta</taxon>
        <taxon>Embryophyta</taxon>
        <taxon>Tracheophyta</taxon>
        <taxon>Spermatophyta</taxon>
        <taxon>Magnoliopsida</taxon>
        <taxon>Liliopsida</taxon>
        <taxon>Asparagales</taxon>
        <taxon>Orchidaceae</taxon>
        <taxon>Orchidoideae</taxon>
        <taxon>Orchideae</taxon>
        <taxon>Orchidinae</taxon>
        <taxon>Platanthera</taxon>
    </lineage>
</organism>
<dbReference type="AlphaFoldDB" id="A0AAP0BTB6"/>
<dbReference type="Gene3D" id="3.90.1200.10">
    <property type="match status" value="1"/>
</dbReference>